<dbReference type="EMBL" id="JAPWDV010000001">
    <property type="protein sequence ID" value="KAJ6223615.1"/>
    <property type="molecule type" value="Genomic_DNA"/>
</dbReference>
<sequence length="223" mass="25270">MIIVLMIIVQVLNAQESNNSYLIGPWNMTNVIYCQKDNDCEIGAVCLDGQCRCAFGISDTSQCRIFTCTTDDQCSMIENTRCNGDICICDEDYYLDWFSQTCQFSYLSTLEIIERLIPIIVAIIILLLLATAVTRCYIKRRRRSEETLQPSVSESNISTLLSENLYSYYDHLIINNQTAYPPPPPYSEEYSVPELNVTVDMEVHGAIGQTLPPPYTVNKADNI</sequence>
<feature type="transmembrane region" description="Helical" evidence="1">
    <location>
        <begin position="116"/>
        <end position="138"/>
    </location>
</feature>
<evidence type="ECO:0008006" key="4">
    <source>
        <dbReference type="Google" id="ProtNLM"/>
    </source>
</evidence>
<keyword evidence="1" id="KW-0472">Membrane</keyword>
<dbReference type="AlphaFoldDB" id="A0A9Q0RRF8"/>
<evidence type="ECO:0000313" key="2">
    <source>
        <dbReference type="EMBL" id="KAJ6223615.1"/>
    </source>
</evidence>
<protein>
    <recommendedName>
        <fullName evidence="4">EB domain-containing protein</fullName>
    </recommendedName>
</protein>
<name>A0A9Q0RRF8_BLOTA</name>
<gene>
    <name evidence="2" type="ORF">RDWZM_002160</name>
</gene>
<comment type="caution">
    <text evidence="2">The sequence shown here is derived from an EMBL/GenBank/DDBJ whole genome shotgun (WGS) entry which is preliminary data.</text>
</comment>
<reference evidence="2" key="1">
    <citation type="submission" date="2022-12" db="EMBL/GenBank/DDBJ databases">
        <title>Genome assemblies of Blomia tropicalis.</title>
        <authorList>
            <person name="Cui Y."/>
        </authorList>
    </citation>
    <scope>NUCLEOTIDE SEQUENCE</scope>
    <source>
        <tissue evidence="2">Adult mites</tissue>
    </source>
</reference>
<organism evidence="2 3">
    <name type="scientific">Blomia tropicalis</name>
    <name type="common">Mite</name>
    <dbReference type="NCBI Taxonomy" id="40697"/>
    <lineage>
        <taxon>Eukaryota</taxon>
        <taxon>Metazoa</taxon>
        <taxon>Ecdysozoa</taxon>
        <taxon>Arthropoda</taxon>
        <taxon>Chelicerata</taxon>
        <taxon>Arachnida</taxon>
        <taxon>Acari</taxon>
        <taxon>Acariformes</taxon>
        <taxon>Sarcoptiformes</taxon>
        <taxon>Astigmata</taxon>
        <taxon>Glycyphagoidea</taxon>
        <taxon>Echimyopodidae</taxon>
        <taxon>Blomia</taxon>
    </lineage>
</organism>
<keyword evidence="3" id="KW-1185">Reference proteome</keyword>
<evidence type="ECO:0000313" key="3">
    <source>
        <dbReference type="Proteomes" id="UP001142055"/>
    </source>
</evidence>
<keyword evidence="1" id="KW-1133">Transmembrane helix</keyword>
<dbReference type="Proteomes" id="UP001142055">
    <property type="component" value="Chromosome 1"/>
</dbReference>
<keyword evidence="1" id="KW-0812">Transmembrane</keyword>
<proteinExistence type="predicted"/>
<evidence type="ECO:0000256" key="1">
    <source>
        <dbReference type="SAM" id="Phobius"/>
    </source>
</evidence>
<accession>A0A9Q0RRF8</accession>